<sequence>MEFRPQPRQFAAAPAEHRQPVLRSVRTLASDSLFHGATEIGIEHRGSLYRLKITRQGKLILNK</sequence>
<dbReference type="Pfam" id="PF10636">
    <property type="entry name" value="hemP"/>
    <property type="match status" value="1"/>
</dbReference>
<protein>
    <submittedName>
        <fullName evidence="1">Hemin uptake protein HemP</fullName>
    </submittedName>
</protein>
<dbReference type="Proteomes" id="UP000666240">
    <property type="component" value="Unassembled WGS sequence"/>
</dbReference>
<dbReference type="Gene3D" id="2.10.70.10">
    <property type="entry name" value="Complement Module, domain 1"/>
    <property type="match status" value="1"/>
</dbReference>
<name>A0A8J7R7R7_9HYPH</name>
<keyword evidence="2" id="KW-1185">Reference proteome</keyword>
<comment type="caution">
    <text evidence="1">The sequence shown here is derived from an EMBL/GenBank/DDBJ whole genome shotgun (WGS) entry which is preliminary data.</text>
</comment>
<dbReference type="EMBL" id="JAGIYY010000004">
    <property type="protein sequence ID" value="MBP0439707.1"/>
    <property type="molecule type" value="Genomic_DNA"/>
</dbReference>
<evidence type="ECO:0000313" key="2">
    <source>
        <dbReference type="Proteomes" id="UP000666240"/>
    </source>
</evidence>
<evidence type="ECO:0000313" key="1">
    <source>
        <dbReference type="EMBL" id="MBP0439707.1"/>
    </source>
</evidence>
<proteinExistence type="predicted"/>
<accession>A0A8J7R7R7</accession>
<dbReference type="AlphaFoldDB" id="A0A8J7R7R7"/>
<gene>
    <name evidence="1" type="ORF">J5Y06_13685</name>
</gene>
<dbReference type="InterPro" id="IPR019600">
    <property type="entry name" value="Hemin_uptake_protein_HemP"/>
</dbReference>
<organism evidence="1 2">
    <name type="scientific">Tianweitania sediminis</name>
    <dbReference type="NCBI Taxonomy" id="1502156"/>
    <lineage>
        <taxon>Bacteria</taxon>
        <taxon>Pseudomonadati</taxon>
        <taxon>Pseudomonadota</taxon>
        <taxon>Alphaproteobacteria</taxon>
        <taxon>Hyphomicrobiales</taxon>
        <taxon>Phyllobacteriaceae</taxon>
        <taxon>Tianweitania</taxon>
    </lineage>
</organism>
<reference evidence="1" key="1">
    <citation type="submission" date="2021-03" db="EMBL/GenBank/DDBJ databases">
        <title>Genome sequencing and assembly of Tianweitania sediminis.</title>
        <authorList>
            <person name="Chhetri G."/>
        </authorList>
    </citation>
    <scope>NUCLEOTIDE SEQUENCE</scope>
    <source>
        <strain evidence="1">Z8</strain>
    </source>
</reference>